<keyword evidence="7" id="KW-1185">Reference proteome</keyword>
<dbReference type="Pfam" id="PF12796">
    <property type="entry name" value="Ank_2"/>
    <property type="match status" value="1"/>
</dbReference>
<evidence type="ECO:0000313" key="8">
    <source>
        <dbReference type="RefSeq" id="XP_054832324.1"/>
    </source>
</evidence>
<evidence type="ECO:0000256" key="5">
    <source>
        <dbReference type="SAM" id="MobiDB-lite"/>
    </source>
</evidence>
<evidence type="ECO:0000256" key="1">
    <source>
        <dbReference type="ARBA" id="ARBA00022737"/>
    </source>
</evidence>
<keyword evidence="1" id="KW-0677">Repeat</keyword>
<dbReference type="InterPro" id="IPR036770">
    <property type="entry name" value="Ankyrin_rpt-contain_sf"/>
</dbReference>
<dbReference type="Proteomes" id="UP001190640">
    <property type="component" value="Chromosome 4"/>
</dbReference>
<evidence type="ECO:0000256" key="4">
    <source>
        <dbReference type="PROSITE-ProRule" id="PRU00023"/>
    </source>
</evidence>
<dbReference type="AlphaFoldDB" id="A0AA97KVA6"/>
<accession>A0AA97KVA6</accession>
<dbReference type="GeneID" id="129327594"/>
<dbReference type="RefSeq" id="XP_054832324.1">
    <property type="nucleotide sequence ID" value="XM_054976349.1"/>
</dbReference>
<feature type="region of interest" description="Disordered" evidence="5">
    <location>
        <begin position="555"/>
        <end position="592"/>
    </location>
</feature>
<gene>
    <name evidence="8" type="primary">SOWAHA</name>
</gene>
<dbReference type="Pfam" id="PF25877">
    <property type="entry name" value="WHD_SOWAH"/>
    <property type="match status" value="1"/>
</dbReference>
<dbReference type="KEGG" id="emc:129327594"/>
<feature type="region of interest" description="Disordered" evidence="5">
    <location>
        <begin position="190"/>
        <end position="234"/>
    </location>
</feature>
<comment type="similarity">
    <text evidence="3">Belongs to the SOWAH family.</text>
</comment>
<keyword evidence="2 4" id="KW-0040">ANK repeat</keyword>
<dbReference type="PANTHER" id="PTHR14491:SF2">
    <property type="entry name" value="ANKYRIN REPEAT DOMAIN-CONTAINING PROTEIN SOWAHA"/>
    <property type="match status" value="1"/>
</dbReference>
<dbReference type="InterPro" id="IPR002110">
    <property type="entry name" value="Ankyrin_rpt"/>
</dbReference>
<evidence type="ECO:0000313" key="7">
    <source>
        <dbReference type="Proteomes" id="UP001190640"/>
    </source>
</evidence>
<evidence type="ECO:0000256" key="3">
    <source>
        <dbReference type="ARBA" id="ARBA00038122"/>
    </source>
</evidence>
<feature type="domain" description="SOWAHA-C winged helix-turn-helix" evidence="6">
    <location>
        <begin position="114"/>
        <end position="198"/>
    </location>
</feature>
<dbReference type="PANTHER" id="PTHR14491">
    <property type="entry name" value="SOSONDOWAH, ISOFORM G"/>
    <property type="match status" value="1"/>
</dbReference>
<feature type="repeat" description="ANK" evidence="4">
    <location>
        <begin position="432"/>
        <end position="465"/>
    </location>
</feature>
<evidence type="ECO:0000256" key="2">
    <source>
        <dbReference type="ARBA" id="ARBA00023043"/>
    </source>
</evidence>
<reference evidence="8" key="1">
    <citation type="submission" date="2025-08" db="UniProtKB">
        <authorList>
            <consortium name="RefSeq"/>
        </authorList>
    </citation>
    <scope>IDENTIFICATION</scope>
    <source>
        <tissue evidence="8">Blood</tissue>
    </source>
</reference>
<dbReference type="SMART" id="SM00248">
    <property type="entry name" value="ANK"/>
    <property type="match status" value="2"/>
</dbReference>
<dbReference type="InterPro" id="IPR058889">
    <property type="entry name" value="WHD_SOWAHA-C"/>
</dbReference>
<dbReference type="PROSITE" id="PS50297">
    <property type="entry name" value="ANK_REP_REGION"/>
    <property type="match status" value="1"/>
</dbReference>
<evidence type="ECO:0000259" key="6">
    <source>
        <dbReference type="Pfam" id="PF25877"/>
    </source>
</evidence>
<dbReference type="SUPFAM" id="SSF48403">
    <property type="entry name" value="Ankyrin repeat"/>
    <property type="match status" value="1"/>
</dbReference>
<organism evidence="7 8">
    <name type="scientific">Eublepharis macularius</name>
    <name type="common">Leopard gecko</name>
    <name type="synonym">Cyrtodactylus macularius</name>
    <dbReference type="NCBI Taxonomy" id="481883"/>
    <lineage>
        <taxon>Eukaryota</taxon>
        <taxon>Metazoa</taxon>
        <taxon>Chordata</taxon>
        <taxon>Craniata</taxon>
        <taxon>Vertebrata</taxon>
        <taxon>Euteleostomi</taxon>
        <taxon>Lepidosauria</taxon>
        <taxon>Squamata</taxon>
        <taxon>Bifurcata</taxon>
        <taxon>Gekkota</taxon>
        <taxon>Eublepharidae</taxon>
        <taxon>Eublepharinae</taxon>
        <taxon>Eublepharis</taxon>
    </lineage>
</organism>
<name>A0AA97KVA6_EUBMA</name>
<feature type="region of interest" description="Disordered" evidence="5">
    <location>
        <begin position="283"/>
        <end position="339"/>
    </location>
</feature>
<dbReference type="CTD" id="134548"/>
<proteinExistence type="inferred from homology"/>
<dbReference type="Gene3D" id="1.25.40.20">
    <property type="entry name" value="Ankyrin repeat-containing domain"/>
    <property type="match status" value="1"/>
</dbReference>
<sequence>MAEEMRVFGWDEPFGKETKGRKGHSELEATLRAWRNSGDYKSQIPQLWVAAALHPTAPSASWASAREPRSLGEAAAAAAGGCAVPRGRLSWAPPVPLFSALPHLAEVGMAAPALSQEAVLGFLRENGGKVRNSELLSRFKPLLEPPGGEPEERAALRDSFKYFVNSVAVVKEQDGAKFVVLRKKLLRALDGEEPDPAPTEGCAGDAQEEEEGEGAGVDAGVPLSPEQGAPEENQGMPVSELKSLFQKGDMEGPKVPSGKDMWAPRAPLQKPCMLPVRCVLPPRAPKGTDELPSEQEEPEAKDWLQVGRIASMPPRSPYTKRRQLDDTGSTSPYLRRVQKSQKVGEEAVCEATVPLEAAEHEWLVKATDGQWSQRLHGLLLRDKNLAGKRDFMSGFTVLHWAAKSGNCDMVNKVIEVAEKGSGHVNVNTKSYGGYTPLHIAAIHGQEEIIALLVKDYNAKVNLRDYSGKKPYQYLKEGSSFAVRHLLRDPDLHTITGHNASIKKNAKVAASILSSTSTFLGVLSDDTAFYELTKGLKKPASLNKFLNAATAPRRKLKSRGTFSSHSSLSESLEEDQEEATSKRRPVSELFFSH</sequence>
<dbReference type="PROSITE" id="PS50088">
    <property type="entry name" value="ANK_REPEAT"/>
    <property type="match status" value="1"/>
</dbReference>
<protein>
    <submittedName>
        <fullName evidence="8">Ankyrin repeat domain-containing protein SOWAHA</fullName>
    </submittedName>
</protein>